<dbReference type="PANTHER" id="PTHR33154:SF18">
    <property type="entry name" value="ARSENICAL RESISTANCE OPERON REPRESSOR"/>
    <property type="match status" value="1"/>
</dbReference>
<keyword evidence="2" id="KW-0238">DNA-binding</keyword>
<feature type="domain" description="HTH arsR-type" evidence="4">
    <location>
        <begin position="4"/>
        <end position="103"/>
    </location>
</feature>
<dbReference type="GO" id="GO:0003700">
    <property type="term" value="F:DNA-binding transcription factor activity"/>
    <property type="evidence" value="ECO:0007669"/>
    <property type="project" value="InterPro"/>
</dbReference>
<evidence type="ECO:0000259" key="4">
    <source>
        <dbReference type="PROSITE" id="PS50987"/>
    </source>
</evidence>
<dbReference type="GO" id="GO:0003677">
    <property type="term" value="F:DNA binding"/>
    <property type="evidence" value="ECO:0007669"/>
    <property type="project" value="UniProtKB-KW"/>
</dbReference>
<dbReference type="NCBIfam" id="NF033788">
    <property type="entry name" value="HTH_metalloreg"/>
    <property type="match status" value="1"/>
</dbReference>
<dbReference type="RefSeq" id="WP_061970248.1">
    <property type="nucleotide sequence ID" value="NZ_FMAV01000001.1"/>
</dbReference>
<dbReference type="PANTHER" id="PTHR33154">
    <property type="entry name" value="TRANSCRIPTIONAL REGULATOR, ARSR FAMILY"/>
    <property type="match status" value="1"/>
</dbReference>
<dbReference type="InterPro" id="IPR036388">
    <property type="entry name" value="WH-like_DNA-bd_sf"/>
</dbReference>
<dbReference type="SMART" id="SM00418">
    <property type="entry name" value="HTH_ARSR"/>
    <property type="match status" value="1"/>
</dbReference>
<dbReference type="SUPFAM" id="SSF46785">
    <property type="entry name" value="Winged helix' DNA-binding domain"/>
    <property type="match status" value="1"/>
</dbReference>
<dbReference type="CDD" id="cd00090">
    <property type="entry name" value="HTH_ARSR"/>
    <property type="match status" value="1"/>
</dbReference>
<dbReference type="InterPro" id="IPR011991">
    <property type="entry name" value="ArsR-like_HTH"/>
</dbReference>
<dbReference type="Gene3D" id="1.10.10.10">
    <property type="entry name" value="Winged helix-like DNA-binding domain superfamily/Winged helix DNA-binding domain"/>
    <property type="match status" value="1"/>
</dbReference>
<keyword evidence="6" id="KW-1185">Reference proteome</keyword>
<dbReference type="InterPro" id="IPR051081">
    <property type="entry name" value="HTH_MetalResp_TranReg"/>
</dbReference>
<dbReference type="PROSITE" id="PS50987">
    <property type="entry name" value="HTH_ARSR_2"/>
    <property type="match status" value="1"/>
</dbReference>
<organism evidence="5 6">
    <name type="scientific">Fictibacillus enclensis</name>
    <dbReference type="NCBI Taxonomy" id="1017270"/>
    <lineage>
        <taxon>Bacteria</taxon>
        <taxon>Bacillati</taxon>
        <taxon>Bacillota</taxon>
        <taxon>Bacilli</taxon>
        <taxon>Bacillales</taxon>
        <taxon>Fictibacillaceae</taxon>
        <taxon>Fictibacillus</taxon>
    </lineage>
</organism>
<evidence type="ECO:0000313" key="5">
    <source>
        <dbReference type="EMBL" id="KSU85417.1"/>
    </source>
</evidence>
<protein>
    <submittedName>
        <fullName evidence="5">ArsR family transcriptional regulator</fullName>
    </submittedName>
</protein>
<evidence type="ECO:0000313" key="6">
    <source>
        <dbReference type="Proteomes" id="UP000054099"/>
    </source>
</evidence>
<accession>A0A0V8JEN6</accession>
<dbReference type="AlphaFoldDB" id="A0A0V8JEN6"/>
<comment type="caution">
    <text evidence="5">The sequence shown here is derived from an EMBL/GenBank/DDBJ whole genome shotgun (WGS) entry which is preliminary data.</text>
</comment>
<dbReference type="InterPro" id="IPR036390">
    <property type="entry name" value="WH_DNA-bd_sf"/>
</dbReference>
<evidence type="ECO:0000256" key="1">
    <source>
        <dbReference type="ARBA" id="ARBA00023015"/>
    </source>
</evidence>
<dbReference type="Proteomes" id="UP000054099">
    <property type="component" value="Unassembled WGS sequence"/>
</dbReference>
<evidence type="ECO:0000256" key="2">
    <source>
        <dbReference type="ARBA" id="ARBA00023125"/>
    </source>
</evidence>
<name>A0A0V8JEN6_9BACL</name>
<keyword evidence="1" id="KW-0805">Transcription regulation</keyword>
<gene>
    <name evidence="5" type="ORF">AS030_07905</name>
</gene>
<dbReference type="InterPro" id="IPR001845">
    <property type="entry name" value="HTH_ArsR_DNA-bd_dom"/>
</dbReference>
<dbReference type="PRINTS" id="PR00778">
    <property type="entry name" value="HTHARSR"/>
</dbReference>
<evidence type="ECO:0000256" key="3">
    <source>
        <dbReference type="ARBA" id="ARBA00023163"/>
    </source>
</evidence>
<dbReference type="Pfam" id="PF01022">
    <property type="entry name" value="HTH_5"/>
    <property type="match status" value="1"/>
</dbReference>
<proteinExistence type="predicted"/>
<sequence>MITNETVELDVAANILKVLGDKTRLAMVKIVSENECCVCEFVDLFDMSQPAVSQHLRKLRDSGIVKERRKGQWIYYSLNPSYPYHSFVLQIIKNLPSQHYRIEELEAQGKRVTCCDE</sequence>
<keyword evidence="3" id="KW-0804">Transcription</keyword>
<dbReference type="EMBL" id="LNQN01000001">
    <property type="protein sequence ID" value="KSU85417.1"/>
    <property type="molecule type" value="Genomic_DNA"/>
</dbReference>
<reference evidence="5 6" key="1">
    <citation type="journal article" date="2014" name="Antonie Van Leeuwenhoek">
        <title>Fictibacillus enclensis sp. nov., isolated from marine sediment.</title>
        <authorList>
            <person name="Dastager S.G."/>
            <person name="Mawlankar R."/>
            <person name="Srinivasan K."/>
            <person name="Tang S.K."/>
            <person name="Lee J.C."/>
            <person name="Ramana V.V."/>
            <person name="Shouche Y.S."/>
        </authorList>
    </citation>
    <scope>NUCLEOTIDE SEQUENCE [LARGE SCALE GENOMIC DNA]</scope>
    <source>
        <strain evidence="5 6">NIO-1003</strain>
    </source>
</reference>